<dbReference type="AlphaFoldDB" id="S0GLD1"/>
<evidence type="ECO:0000313" key="2">
    <source>
        <dbReference type="Proteomes" id="UP000014140"/>
    </source>
</evidence>
<accession>S0GLD1</accession>
<dbReference type="Proteomes" id="UP000014140">
    <property type="component" value="Unassembled WGS sequence"/>
</dbReference>
<keyword evidence="2" id="KW-1185">Reference proteome</keyword>
<gene>
    <name evidence="1" type="ORF">C803_04079</name>
</gene>
<comment type="caution">
    <text evidence="1">The sequence shown here is derived from an EMBL/GenBank/DDBJ whole genome shotgun (WGS) entry which is preliminary data.</text>
</comment>
<dbReference type="EMBL" id="ASSQ01000020">
    <property type="protein sequence ID" value="EOS15767.1"/>
    <property type="molecule type" value="Genomic_DNA"/>
</dbReference>
<organism evidence="1 2">
    <name type="scientific">Parabacteroides goldsteinii dnLKV18</name>
    <dbReference type="NCBI Taxonomy" id="1235789"/>
    <lineage>
        <taxon>Bacteria</taxon>
        <taxon>Pseudomonadati</taxon>
        <taxon>Bacteroidota</taxon>
        <taxon>Bacteroidia</taxon>
        <taxon>Bacteroidales</taxon>
        <taxon>Tannerellaceae</taxon>
        <taxon>Parabacteroides</taxon>
    </lineage>
</organism>
<evidence type="ECO:0000313" key="1">
    <source>
        <dbReference type="EMBL" id="EOS15767.1"/>
    </source>
</evidence>
<dbReference type="HOGENOM" id="CLU_1298344_0_0_10"/>
<dbReference type="PATRIC" id="fig|1235789.3.peg.4095"/>
<sequence>MTRYFDEMKNLIDENGNFIGDVDAKKISIQAVETLAQSLLGSTLCIRNHKYIIRMLEIYYGGIGDDAHDWYRTNFIYKTSKYKEQTEVQNKKGFRIYLSSSNVDDTYTRFDIVVGHEGVPVSFLIRSVWDSDFNIVGAKNGSPNIVLKTMGLEARDHDKMVGEDNSTDEIVLQNTSAEIIKRRKLEVKKQRRYKVASDFEEKNNLLWNFSLE</sequence>
<name>S0GLD1_9BACT</name>
<reference evidence="1 2" key="1">
    <citation type="submission" date="2013-04" db="EMBL/GenBank/DDBJ databases">
        <title>The Genome Sequence of Parabacteroides goldsteinii dnLKV18.</title>
        <authorList>
            <consortium name="The Broad Institute Genomics Platform"/>
            <consortium name="The Broad Institute Genome Sequencing Center for Infectious Disease"/>
            <person name="Earl A."/>
            <person name="Xavier R."/>
            <person name="Kuhn K."/>
            <person name="Stappenbeck T."/>
            <person name="Walker B."/>
            <person name="Young S."/>
            <person name="Zeng Q."/>
            <person name="Gargeya S."/>
            <person name="Fitzgerald M."/>
            <person name="Haas B."/>
            <person name="Abouelleil A."/>
            <person name="Allen A.W."/>
            <person name="Alvarado L."/>
            <person name="Arachchi H.M."/>
            <person name="Berlin A.M."/>
            <person name="Chapman S.B."/>
            <person name="Gainer-Dewar J."/>
            <person name="Goldberg J."/>
            <person name="Griggs A."/>
            <person name="Gujja S."/>
            <person name="Hansen M."/>
            <person name="Howarth C."/>
            <person name="Imamovic A."/>
            <person name="Ireland A."/>
            <person name="Larimer J."/>
            <person name="McCowan C."/>
            <person name="Murphy C."/>
            <person name="Pearson M."/>
            <person name="Poon T.W."/>
            <person name="Priest M."/>
            <person name="Roberts A."/>
            <person name="Saif S."/>
            <person name="Shea T."/>
            <person name="Sisk P."/>
            <person name="Sykes S."/>
            <person name="Wortman J."/>
            <person name="Nusbaum C."/>
            <person name="Birren B."/>
        </authorList>
    </citation>
    <scope>NUCLEOTIDE SEQUENCE [LARGE SCALE GENOMIC DNA]</scope>
    <source>
        <strain evidence="2">dnLKV18</strain>
    </source>
</reference>
<protein>
    <submittedName>
        <fullName evidence="1">Uncharacterized protein</fullName>
    </submittedName>
</protein>
<dbReference type="RefSeq" id="WP_010800901.1">
    <property type="nucleotide sequence ID" value="NZ_KE159520.1"/>
</dbReference>
<proteinExistence type="predicted"/>